<accession>A0ABV0JQF1</accession>
<reference evidence="1 2" key="1">
    <citation type="submission" date="2022-04" db="EMBL/GenBank/DDBJ databases">
        <title>Positive selection, recombination, and allopatry shape intraspecific diversity of widespread and dominant cyanobacteria.</title>
        <authorList>
            <person name="Wei J."/>
            <person name="Shu W."/>
            <person name="Hu C."/>
        </authorList>
    </citation>
    <scope>NUCLEOTIDE SEQUENCE [LARGE SCALE GENOMIC DNA]</scope>
    <source>
        <strain evidence="1 2">GB2-A5</strain>
    </source>
</reference>
<evidence type="ECO:0000313" key="1">
    <source>
        <dbReference type="EMBL" id="MEP0865650.1"/>
    </source>
</evidence>
<proteinExistence type="predicted"/>
<protein>
    <submittedName>
        <fullName evidence="1">Uncharacterized protein</fullName>
    </submittedName>
</protein>
<dbReference type="RefSeq" id="WP_190419286.1">
    <property type="nucleotide sequence ID" value="NZ_JAMPKK010000030.1"/>
</dbReference>
<name>A0ABV0JQF1_9CYAN</name>
<organism evidence="1 2">
    <name type="scientific">Funiculus sociatus GB2-A5</name>
    <dbReference type="NCBI Taxonomy" id="2933946"/>
    <lineage>
        <taxon>Bacteria</taxon>
        <taxon>Bacillati</taxon>
        <taxon>Cyanobacteriota</taxon>
        <taxon>Cyanophyceae</taxon>
        <taxon>Coleofasciculales</taxon>
        <taxon>Coleofasciculaceae</taxon>
        <taxon>Funiculus</taxon>
    </lineage>
</organism>
<sequence>MKLERKAYRDGNLYPEVFNYLRSLPDNVLFHSKYGERHPLSIYNLSVQRIIQAFKAVLDEIDQICTTLFDANGHLSYRLDKLTNLQKELLHSLQSHIDDCYRILKTLHPPDPKIKETFVERWLEKAKHPTYKHFQDAVKDYRNSFALIVNKIKHNGGQLRAIMMYSRGRGVVAQHSKNGIKLFPRDARIVGYFLEGMQPDGCIGPDCDIHPDGKTAISLNRDLRFHFANFYRVGHHLKTAIVKAVRSTHGVDLPYPGITEPVSYGYDIEQIAERISRLPPLFFENEFSKATPNVTYYRSNRGAEVILEFPGYRQMTWYGDVTVYAEIQLDSVSPQYRVPYMNK</sequence>
<comment type="caution">
    <text evidence="1">The sequence shown here is derived from an EMBL/GenBank/DDBJ whole genome shotgun (WGS) entry which is preliminary data.</text>
</comment>
<keyword evidence="2" id="KW-1185">Reference proteome</keyword>
<dbReference type="EMBL" id="JAMPKK010000030">
    <property type="protein sequence ID" value="MEP0865650.1"/>
    <property type="molecule type" value="Genomic_DNA"/>
</dbReference>
<dbReference type="Proteomes" id="UP001442494">
    <property type="component" value="Unassembled WGS sequence"/>
</dbReference>
<gene>
    <name evidence="1" type="ORF">NDI37_14365</name>
</gene>
<evidence type="ECO:0000313" key="2">
    <source>
        <dbReference type="Proteomes" id="UP001442494"/>
    </source>
</evidence>